<sequence length="139" mass="16353">MKKQIRHISNKLTKTKVMARSQELRTYIPVTRKMDQSTLHEMLQKYNMVYIKPCCGSLGKGVMRMERTARKDRIQYSYQAGTHVRSFPDYDTAYRAILKETQGKSYLVQKGIRLLVYEGRPFDIRVMVQRNLKGGWDLS</sequence>
<gene>
    <name evidence="1" type="ORF">BSK56_31790</name>
</gene>
<evidence type="ECO:0008006" key="3">
    <source>
        <dbReference type="Google" id="ProtNLM"/>
    </source>
</evidence>
<evidence type="ECO:0000313" key="2">
    <source>
        <dbReference type="Proteomes" id="UP000187412"/>
    </source>
</evidence>
<dbReference type="RefSeq" id="WP_179091888.1">
    <property type="nucleotide sequence ID" value="NZ_MPTB01000075.1"/>
</dbReference>
<dbReference type="InterPro" id="IPR026838">
    <property type="entry name" value="YheC/D"/>
</dbReference>
<evidence type="ECO:0000313" key="1">
    <source>
        <dbReference type="EMBL" id="OMD36856.1"/>
    </source>
</evidence>
<name>A0ABX3GX74_PAEBO</name>
<dbReference type="Pfam" id="PF14398">
    <property type="entry name" value="ATPgrasp_YheCD"/>
    <property type="match status" value="1"/>
</dbReference>
<reference evidence="1 2" key="1">
    <citation type="submission" date="2016-10" db="EMBL/GenBank/DDBJ databases">
        <title>Paenibacillus species isolates.</title>
        <authorList>
            <person name="Beno S.M."/>
        </authorList>
    </citation>
    <scope>NUCLEOTIDE SEQUENCE [LARGE SCALE GENOMIC DNA]</scope>
    <source>
        <strain evidence="1 2">FSL H7-0744</strain>
    </source>
</reference>
<keyword evidence="2" id="KW-1185">Reference proteome</keyword>
<dbReference type="EMBL" id="MPTB01000075">
    <property type="protein sequence ID" value="OMD36856.1"/>
    <property type="molecule type" value="Genomic_DNA"/>
</dbReference>
<dbReference type="SUPFAM" id="SSF56059">
    <property type="entry name" value="Glutathione synthetase ATP-binding domain-like"/>
    <property type="match status" value="1"/>
</dbReference>
<dbReference type="Proteomes" id="UP000187412">
    <property type="component" value="Unassembled WGS sequence"/>
</dbReference>
<accession>A0ABX3GX74</accession>
<protein>
    <recommendedName>
        <fullName evidence="3">ATP-grasp domain-containing protein</fullName>
    </recommendedName>
</protein>
<proteinExistence type="predicted"/>
<organism evidence="1 2">
    <name type="scientific">Paenibacillus borealis</name>
    <dbReference type="NCBI Taxonomy" id="160799"/>
    <lineage>
        <taxon>Bacteria</taxon>
        <taxon>Bacillati</taxon>
        <taxon>Bacillota</taxon>
        <taxon>Bacilli</taxon>
        <taxon>Bacillales</taxon>
        <taxon>Paenibacillaceae</taxon>
        <taxon>Paenibacillus</taxon>
    </lineage>
</organism>
<comment type="caution">
    <text evidence="1">The sequence shown here is derived from an EMBL/GenBank/DDBJ whole genome shotgun (WGS) entry which is preliminary data.</text>
</comment>
<feature type="non-terminal residue" evidence="1">
    <location>
        <position position="139"/>
    </location>
</feature>